<dbReference type="InterPro" id="IPR027304">
    <property type="entry name" value="Trigger_fact/SurA_dom_sf"/>
</dbReference>
<sequence length="245" mass="27408">MSARYRQGTKTVLVMGWLALVPMAAARPPAAEPPAEPSSGASGGGSRVIDRVVAVIGTQVLTLSELEFEARVTLVQRGGVRAAEAPLDEQTLQVALELAINHRLLVAGADRLQAFQAERSEVEARLRTFRDRFEDETSLLAFLARHDADLEQLTVVLERSVRAERILDSRIRLRAQVSDAEVRRYWEGHKGTLGGPFEAVRDTLREKLFRDRYNKLAGEEFKQVRESARIRRVAPFARIQEGEQP</sequence>
<feature type="signal peptide" evidence="1">
    <location>
        <begin position="1"/>
        <end position="26"/>
    </location>
</feature>
<accession>A0ABX9JRS7</accession>
<dbReference type="Proteomes" id="UP000256345">
    <property type="component" value="Unassembled WGS sequence"/>
</dbReference>
<feature type="chain" id="PRO_5046524038" evidence="1">
    <location>
        <begin position="27"/>
        <end position="245"/>
    </location>
</feature>
<reference evidence="2 3" key="1">
    <citation type="submission" date="2018-08" db="EMBL/GenBank/DDBJ databases">
        <title>Genomic Encyclopedia of Archaeal and Bacterial Type Strains, Phase II (KMG-II): from individual species to whole genera.</title>
        <authorList>
            <person name="Goeker M."/>
        </authorList>
    </citation>
    <scope>NUCLEOTIDE SEQUENCE [LARGE SCALE GENOMIC DNA]</scope>
    <source>
        <strain evidence="2 3">DSM 2261</strain>
    </source>
</reference>
<dbReference type="Gene3D" id="1.10.4030.10">
    <property type="entry name" value="Porin chaperone SurA, peptide-binding domain"/>
    <property type="match status" value="1"/>
</dbReference>
<dbReference type="SUPFAM" id="SSF109998">
    <property type="entry name" value="Triger factor/SurA peptide-binding domain-like"/>
    <property type="match status" value="1"/>
</dbReference>
<evidence type="ECO:0000256" key="1">
    <source>
        <dbReference type="SAM" id="SignalP"/>
    </source>
</evidence>
<keyword evidence="1" id="KW-0732">Signal</keyword>
<dbReference type="EMBL" id="QUMU01000013">
    <property type="protein sequence ID" value="REG25216.1"/>
    <property type="molecule type" value="Genomic_DNA"/>
</dbReference>
<keyword evidence="3" id="KW-1185">Reference proteome</keyword>
<gene>
    <name evidence="2" type="ORF">ATI61_113280</name>
</gene>
<proteinExistence type="predicted"/>
<protein>
    <submittedName>
        <fullName evidence="2">Uncharacterized protein</fullName>
    </submittedName>
</protein>
<organism evidence="2 3">
    <name type="scientific">Archangium gephyra</name>
    <dbReference type="NCBI Taxonomy" id="48"/>
    <lineage>
        <taxon>Bacteria</taxon>
        <taxon>Pseudomonadati</taxon>
        <taxon>Myxococcota</taxon>
        <taxon>Myxococcia</taxon>
        <taxon>Myxococcales</taxon>
        <taxon>Cystobacterineae</taxon>
        <taxon>Archangiaceae</taxon>
        <taxon>Archangium</taxon>
    </lineage>
</organism>
<evidence type="ECO:0000313" key="2">
    <source>
        <dbReference type="EMBL" id="REG25216.1"/>
    </source>
</evidence>
<dbReference type="RefSeq" id="WP_047857254.1">
    <property type="nucleotide sequence ID" value="NZ_CP011509.1"/>
</dbReference>
<name>A0ABX9JRS7_9BACT</name>
<evidence type="ECO:0000313" key="3">
    <source>
        <dbReference type="Proteomes" id="UP000256345"/>
    </source>
</evidence>
<comment type="caution">
    <text evidence="2">The sequence shown here is derived from an EMBL/GenBank/DDBJ whole genome shotgun (WGS) entry which is preliminary data.</text>
</comment>